<accession>A0A9D4HTJ1</accession>
<keyword evidence="2" id="KW-1185">Reference proteome</keyword>
<organism evidence="1 2">
    <name type="scientific">Dreissena polymorpha</name>
    <name type="common">Zebra mussel</name>
    <name type="synonym">Mytilus polymorpha</name>
    <dbReference type="NCBI Taxonomy" id="45954"/>
    <lineage>
        <taxon>Eukaryota</taxon>
        <taxon>Metazoa</taxon>
        <taxon>Spiralia</taxon>
        <taxon>Lophotrochozoa</taxon>
        <taxon>Mollusca</taxon>
        <taxon>Bivalvia</taxon>
        <taxon>Autobranchia</taxon>
        <taxon>Heteroconchia</taxon>
        <taxon>Euheterodonta</taxon>
        <taxon>Imparidentia</taxon>
        <taxon>Neoheterodontei</taxon>
        <taxon>Myida</taxon>
        <taxon>Dreissenoidea</taxon>
        <taxon>Dreissenidae</taxon>
        <taxon>Dreissena</taxon>
    </lineage>
</organism>
<reference evidence="1" key="1">
    <citation type="journal article" date="2019" name="bioRxiv">
        <title>The Genome of the Zebra Mussel, Dreissena polymorpha: A Resource for Invasive Species Research.</title>
        <authorList>
            <person name="McCartney M.A."/>
            <person name="Auch B."/>
            <person name="Kono T."/>
            <person name="Mallez S."/>
            <person name="Zhang Y."/>
            <person name="Obille A."/>
            <person name="Becker A."/>
            <person name="Abrahante J.E."/>
            <person name="Garbe J."/>
            <person name="Badalamenti J.P."/>
            <person name="Herman A."/>
            <person name="Mangelson H."/>
            <person name="Liachko I."/>
            <person name="Sullivan S."/>
            <person name="Sone E.D."/>
            <person name="Koren S."/>
            <person name="Silverstein K.A.T."/>
            <person name="Beckman K.B."/>
            <person name="Gohl D.M."/>
        </authorList>
    </citation>
    <scope>NUCLEOTIDE SEQUENCE</scope>
    <source>
        <strain evidence="1">Duluth1</strain>
        <tissue evidence="1">Whole animal</tissue>
    </source>
</reference>
<proteinExistence type="predicted"/>
<gene>
    <name evidence="1" type="ORF">DPMN_056486</name>
</gene>
<name>A0A9D4HTJ1_DREPO</name>
<sequence>MEALENYNFTACYRPKKNNADADGISRLNIDPTTFQALSTSVAATVEALPVIVSTVIPDSISEVEAQASVQLPEEVLLAYALSSKDWIQAQSKDSVHFRSY</sequence>
<comment type="caution">
    <text evidence="1">The sequence shown here is derived from an EMBL/GenBank/DDBJ whole genome shotgun (WGS) entry which is preliminary data.</text>
</comment>
<dbReference type="EMBL" id="JAIWYP010000012">
    <property type="protein sequence ID" value="KAH3730496.1"/>
    <property type="molecule type" value="Genomic_DNA"/>
</dbReference>
<evidence type="ECO:0000313" key="2">
    <source>
        <dbReference type="Proteomes" id="UP000828390"/>
    </source>
</evidence>
<dbReference type="AlphaFoldDB" id="A0A9D4HTJ1"/>
<reference evidence="1" key="2">
    <citation type="submission" date="2020-11" db="EMBL/GenBank/DDBJ databases">
        <authorList>
            <person name="McCartney M.A."/>
            <person name="Auch B."/>
            <person name="Kono T."/>
            <person name="Mallez S."/>
            <person name="Becker A."/>
            <person name="Gohl D.M."/>
            <person name="Silverstein K.A.T."/>
            <person name="Koren S."/>
            <person name="Bechman K.B."/>
            <person name="Herman A."/>
            <person name="Abrahante J.E."/>
            <person name="Garbe J."/>
        </authorList>
    </citation>
    <scope>NUCLEOTIDE SEQUENCE</scope>
    <source>
        <strain evidence="1">Duluth1</strain>
        <tissue evidence="1">Whole animal</tissue>
    </source>
</reference>
<evidence type="ECO:0000313" key="1">
    <source>
        <dbReference type="EMBL" id="KAH3730496.1"/>
    </source>
</evidence>
<dbReference type="Proteomes" id="UP000828390">
    <property type="component" value="Unassembled WGS sequence"/>
</dbReference>
<protein>
    <submittedName>
        <fullName evidence="1">Uncharacterized protein</fullName>
    </submittedName>
</protein>